<accession>A0A9W6T773</accession>
<protein>
    <submittedName>
        <fullName evidence="2">Unnamed protein product</fullName>
    </submittedName>
</protein>
<evidence type="ECO:0000313" key="2">
    <source>
        <dbReference type="EMBL" id="GME83752.1"/>
    </source>
</evidence>
<feature type="region of interest" description="Disordered" evidence="1">
    <location>
        <begin position="1"/>
        <end position="107"/>
    </location>
</feature>
<organism evidence="2 3">
    <name type="scientific">Ambrosiozyma monospora</name>
    <name type="common">Yeast</name>
    <name type="synonym">Endomycopsis monosporus</name>
    <dbReference type="NCBI Taxonomy" id="43982"/>
    <lineage>
        <taxon>Eukaryota</taxon>
        <taxon>Fungi</taxon>
        <taxon>Dikarya</taxon>
        <taxon>Ascomycota</taxon>
        <taxon>Saccharomycotina</taxon>
        <taxon>Pichiomycetes</taxon>
        <taxon>Pichiales</taxon>
        <taxon>Pichiaceae</taxon>
        <taxon>Ambrosiozyma</taxon>
    </lineage>
</organism>
<proteinExistence type="predicted"/>
<evidence type="ECO:0000256" key="1">
    <source>
        <dbReference type="SAM" id="MobiDB-lite"/>
    </source>
</evidence>
<feature type="compositionally biased region" description="Basic and acidic residues" evidence="1">
    <location>
        <begin position="21"/>
        <end position="39"/>
    </location>
</feature>
<reference evidence="2" key="1">
    <citation type="submission" date="2023-04" db="EMBL/GenBank/DDBJ databases">
        <title>Ambrosiozyma monospora NBRC 1965.</title>
        <authorList>
            <person name="Ichikawa N."/>
            <person name="Sato H."/>
            <person name="Tonouchi N."/>
        </authorList>
    </citation>
    <scope>NUCLEOTIDE SEQUENCE</scope>
    <source>
        <strain evidence="2">NBRC 1965</strain>
    </source>
</reference>
<dbReference type="Proteomes" id="UP001165063">
    <property type="component" value="Unassembled WGS sequence"/>
</dbReference>
<name>A0A9W6T773_AMBMO</name>
<sequence length="107" mass="11819">MDSPTARCNEGTRQASSWVPADRHSGGDLYRQENYRSSERAVGGSFYRPEATEETRERPSSRASGNDLYGDVGTSSLSAIRKLLHNKKRSTDSGNEEGVPPEKKQKS</sequence>
<comment type="caution">
    <text evidence="2">The sequence shown here is derived from an EMBL/GenBank/DDBJ whole genome shotgun (WGS) entry which is preliminary data.</text>
</comment>
<evidence type="ECO:0000313" key="3">
    <source>
        <dbReference type="Proteomes" id="UP001165063"/>
    </source>
</evidence>
<gene>
    <name evidence="2" type="ORF">Amon01_001010700</name>
</gene>
<dbReference type="AlphaFoldDB" id="A0A9W6T773"/>
<feature type="compositionally biased region" description="Basic and acidic residues" evidence="1">
    <location>
        <begin position="50"/>
        <end position="60"/>
    </location>
</feature>
<dbReference type="EMBL" id="BSXU01016715">
    <property type="protein sequence ID" value="GME83752.1"/>
    <property type="molecule type" value="Genomic_DNA"/>
</dbReference>
<keyword evidence="3" id="KW-1185">Reference proteome</keyword>